<feature type="transmembrane region" description="Helical" evidence="1">
    <location>
        <begin position="67"/>
        <end position="87"/>
    </location>
</feature>
<evidence type="ECO:0000313" key="2">
    <source>
        <dbReference type="EMBL" id="OIQ91668.1"/>
    </source>
</evidence>
<keyword evidence="1" id="KW-0472">Membrane</keyword>
<keyword evidence="1" id="KW-0812">Transmembrane</keyword>
<feature type="transmembrane region" description="Helical" evidence="1">
    <location>
        <begin position="108"/>
        <end position="132"/>
    </location>
</feature>
<reference evidence="2" key="1">
    <citation type="submission" date="2016-10" db="EMBL/GenBank/DDBJ databases">
        <title>Sequence of Gallionella enrichment culture.</title>
        <authorList>
            <person name="Poehlein A."/>
            <person name="Muehling M."/>
            <person name="Daniel R."/>
        </authorList>
    </citation>
    <scope>NUCLEOTIDE SEQUENCE</scope>
</reference>
<name>A0A1J5RHT4_9ZZZZ</name>
<proteinExistence type="predicted"/>
<gene>
    <name evidence="2" type="ORF">GALL_264430</name>
</gene>
<protein>
    <recommendedName>
        <fullName evidence="3">GNAT family acetyltransferase</fullName>
    </recommendedName>
</protein>
<sequence length="179" mass="19241">MIDPSMGLSTTMGCRAPAEGSMDFLSRIVFSIASVILMMLALALVVYGVSDLIRDLGTSSHNARDAILTAIGSVVIAVAVFDVAKYFMEEEVARGKRLRTAAQLRRSLAKFISTIAIAVFIEGLVIVFQVSHTGVQEMLYPTILLATAILIVVGLGLYQRLSLDVEERESAESGHLPAP</sequence>
<keyword evidence="1" id="KW-1133">Transmembrane helix</keyword>
<dbReference type="AlphaFoldDB" id="A0A1J5RHT4"/>
<feature type="transmembrane region" description="Helical" evidence="1">
    <location>
        <begin position="138"/>
        <end position="158"/>
    </location>
</feature>
<dbReference type="EMBL" id="MLJW01000253">
    <property type="protein sequence ID" value="OIQ91668.1"/>
    <property type="molecule type" value="Genomic_DNA"/>
</dbReference>
<accession>A0A1J5RHT4</accession>
<evidence type="ECO:0008006" key="3">
    <source>
        <dbReference type="Google" id="ProtNLM"/>
    </source>
</evidence>
<organism evidence="2">
    <name type="scientific">mine drainage metagenome</name>
    <dbReference type="NCBI Taxonomy" id="410659"/>
    <lineage>
        <taxon>unclassified sequences</taxon>
        <taxon>metagenomes</taxon>
        <taxon>ecological metagenomes</taxon>
    </lineage>
</organism>
<evidence type="ECO:0000256" key="1">
    <source>
        <dbReference type="SAM" id="Phobius"/>
    </source>
</evidence>
<comment type="caution">
    <text evidence="2">The sequence shown here is derived from an EMBL/GenBank/DDBJ whole genome shotgun (WGS) entry which is preliminary data.</text>
</comment>
<feature type="transmembrane region" description="Helical" evidence="1">
    <location>
        <begin position="24"/>
        <end position="47"/>
    </location>
</feature>